<evidence type="ECO:0000259" key="1">
    <source>
        <dbReference type="Pfam" id="PF00899"/>
    </source>
</evidence>
<sequence>MQIFINEQKIKVKENTTAFDIKNQFKKNADIIILNGFIIKNNITLKENDRLTLIKKGEIPSKKELENLMLARHTPGVHKKVKNAIVGIAGLGGLGSNVAVSLARIGVGNLLLVDFDIVEPSNLNRQAYFISHIGMPKTDALKDLISKINPFINVKTKNIYLNENNIENTFYNCQIIVEAFDKPKSKATLINTVLKNMPDKIIVAASGVAGYFSNNTIITKKIRKNFYLIGDGISEAKPGCGLMAPRVSIAANHQANTVLRIIMGEKDV</sequence>
<dbReference type="PANTHER" id="PTHR43267">
    <property type="entry name" value="TRNA THREONYLCARBAMOYLADENOSINE DEHYDRATASE"/>
    <property type="match status" value="1"/>
</dbReference>
<dbReference type="GO" id="GO:0016779">
    <property type="term" value="F:nucleotidyltransferase activity"/>
    <property type="evidence" value="ECO:0007669"/>
    <property type="project" value="UniProtKB-KW"/>
</dbReference>
<dbReference type="InterPro" id="IPR000594">
    <property type="entry name" value="ThiF_NAD_FAD-bd"/>
</dbReference>
<dbReference type="GO" id="GO:0061504">
    <property type="term" value="P:cyclic threonylcarbamoyladenosine biosynthetic process"/>
    <property type="evidence" value="ECO:0007669"/>
    <property type="project" value="TreeGrafter"/>
</dbReference>
<proteinExistence type="predicted"/>
<organism evidence="3 4">
    <name type="scientific">Caminicella sporogenes DSM 14501</name>
    <dbReference type="NCBI Taxonomy" id="1121266"/>
    <lineage>
        <taxon>Bacteria</taxon>
        <taxon>Bacillati</taxon>
        <taxon>Bacillota</taxon>
        <taxon>Clostridia</taxon>
        <taxon>Peptostreptococcales</taxon>
        <taxon>Caminicellaceae</taxon>
        <taxon>Caminicella</taxon>
    </lineage>
</organism>
<feature type="domain" description="THIF-type NAD/FAD binding fold" evidence="1">
    <location>
        <begin position="67"/>
        <end position="266"/>
    </location>
</feature>
<dbReference type="InterPro" id="IPR045886">
    <property type="entry name" value="ThiF/MoeB/HesA"/>
</dbReference>
<evidence type="ECO:0000313" key="3">
    <source>
        <dbReference type="EMBL" id="SHK34198.1"/>
    </source>
</evidence>
<protein>
    <submittedName>
        <fullName evidence="3">Sulfur carrier protein ThiS adenylyltransferase</fullName>
    </submittedName>
</protein>
<dbReference type="PANTHER" id="PTHR43267:SF3">
    <property type="entry name" value="THIF PROTEIN"/>
    <property type="match status" value="1"/>
</dbReference>
<dbReference type="NCBIfam" id="NF006395">
    <property type="entry name" value="PRK08644.1"/>
    <property type="match status" value="1"/>
</dbReference>
<dbReference type="NCBIfam" id="TIGR02354">
    <property type="entry name" value="thiF_fam2"/>
    <property type="match status" value="1"/>
</dbReference>
<keyword evidence="3" id="KW-0548">Nucleotidyltransferase</keyword>
<dbReference type="Gene3D" id="3.40.50.720">
    <property type="entry name" value="NAD(P)-binding Rossmann-like Domain"/>
    <property type="match status" value="1"/>
</dbReference>
<dbReference type="InterPro" id="IPR012729">
    <property type="entry name" value="ThiF_fam2"/>
</dbReference>
<keyword evidence="4" id="KW-1185">Reference proteome</keyword>
<dbReference type="InterPro" id="IPR035985">
    <property type="entry name" value="Ubiquitin-activating_enz"/>
</dbReference>
<dbReference type="EMBL" id="FRAJ01000015">
    <property type="protein sequence ID" value="SHK34198.1"/>
    <property type="molecule type" value="Genomic_DNA"/>
</dbReference>
<dbReference type="InterPro" id="IPR032726">
    <property type="entry name" value="ThiS-like_dom"/>
</dbReference>
<dbReference type="SUPFAM" id="SSF69572">
    <property type="entry name" value="Activating enzymes of the ubiquitin-like proteins"/>
    <property type="match status" value="1"/>
</dbReference>
<name>A0A1M6RPC9_9FIRM</name>
<dbReference type="CDD" id="cd01487">
    <property type="entry name" value="E1_ThiF_like"/>
    <property type="match status" value="1"/>
</dbReference>
<dbReference type="STRING" id="1121266.SAMN02745883_01836"/>
<dbReference type="Pfam" id="PF00899">
    <property type="entry name" value="ThiF"/>
    <property type="match status" value="1"/>
</dbReference>
<dbReference type="Proteomes" id="UP000184082">
    <property type="component" value="Unassembled WGS sequence"/>
</dbReference>
<dbReference type="GO" id="GO:0061503">
    <property type="term" value="F:tRNA threonylcarbamoyladenosine dehydratase"/>
    <property type="evidence" value="ECO:0007669"/>
    <property type="project" value="TreeGrafter"/>
</dbReference>
<accession>A0A1M6RPC9</accession>
<gene>
    <name evidence="3" type="ORF">SAMN02745883_01836</name>
</gene>
<dbReference type="Pfam" id="PF14453">
    <property type="entry name" value="ThiS-like"/>
    <property type="match status" value="1"/>
</dbReference>
<dbReference type="RefSeq" id="WP_072967816.1">
    <property type="nucleotide sequence ID" value="NZ_FRAJ01000015.1"/>
</dbReference>
<dbReference type="AlphaFoldDB" id="A0A1M6RPC9"/>
<keyword evidence="3" id="KW-0808">Transferase</keyword>
<dbReference type="GO" id="GO:0008641">
    <property type="term" value="F:ubiquitin-like modifier activating enzyme activity"/>
    <property type="evidence" value="ECO:0007669"/>
    <property type="project" value="InterPro"/>
</dbReference>
<evidence type="ECO:0000259" key="2">
    <source>
        <dbReference type="Pfam" id="PF14453"/>
    </source>
</evidence>
<evidence type="ECO:0000313" key="4">
    <source>
        <dbReference type="Proteomes" id="UP000184082"/>
    </source>
</evidence>
<feature type="domain" description="ThiS-like ubiquitin" evidence="2">
    <location>
        <begin position="1"/>
        <end position="57"/>
    </location>
</feature>
<reference evidence="3 4" key="1">
    <citation type="submission" date="2016-11" db="EMBL/GenBank/DDBJ databases">
        <authorList>
            <person name="Jaros S."/>
            <person name="Januszkiewicz K."/>
            <person name="Wedrychowicz H."/>
        </authorList>
    </citation>
    <scope>NUCLEOTIDE SEQUENCE [LARGE SCALE GENOMIC DNA]</scope>
    <source>
        <strain evidence="3 4">DSM 14501</strain>
    </source>
</reference>